<dbReference type="EC" id="5.1.1.1" evidence="4"/>
<dbReference type="InterPro" id="IPR009006">
    <property type="entry name" value="Ala_racemase/Decarboxylase_C"/>
</dbReference>
<evidence type="ECO:0000256" key="6">
    <source>
        <dbReference type="PIRSR" id="PIRSR600821-52"/>
    </source>
</evidence>
<dbReference type="HAMAP" id="MF_01201">
    <property type="entry name" value="Ala_racemase"/>
    <property type="match status" value="1"/>
</dbReference>
<dbReference type="InterPro" id="IPR029066">
    <property type="entry name" value="PLP-binding_barrel"/>
</dbReference>
<evidence type="ECO:0000256" key="4">
    <source>
        <dbReference type="HAMAP-Rule" id="MF_01201"/>
    </source>
</evidence>
<dbReference type="NCBIfam" id="TIGR00492">
    <property type="entry name" value="alr"/>
    <property type="match status" value="1"/>
</dbReference>
<dbReference type="PANTHER" id="PTHR30511">
    <property type="entry name" value="ALANINE RACEMASE"/>
    <property type="match status" value="1"/>
</dbReference>
<dbReference type="CDD" id="cd00430">
    <property type="entry name" value="PLPDE_III_AR"/>
    <property type="match status" value="1"/>
</dbReference>
<dbReference type="Gene3D" id="3.20.20.10">
    <property type="entry name" value="Alanine racemase"/>
    <property type="match status" value="1"/>
</dbReference>
<comment type="cofactor">
    <cofactor evidence="1 4 5">
        <name>pyridoxal 5'-phosphate</name>
        <dbReference type="ChEBI" id="CHEBI:597326"/>
    </cofactor>
</comment>
<dbReference type="PROSITE" id="PS00395">
    <property type="entry name" value="ALANINE_RACEMASE"/>
    <property type="match status" value="1"/>
</dbReference>
<comment type="pathway">
    <text evidence="4">Amino-acid biosynthesis; D-alanine biosynthesis; D-alanine from L-alanine: step 1/1.</text>
</comment>
<dbReference type="SMART" id="SM01005">
    <property type="entry name" value="Ala_racemase_C"/>
    <property type="match status" value="1"/>
</dbReference>
<dbReference type="GO" id="GO:0030170">
    <property type="term" value="F:pyridoxal phosphate binding"/>
    <property type="evidence" value="ECO:0007669"/>
    <property type="project" value="UniProtKB-UniRule"/>
</dbReference>
<feature type="active site" description="Proton acceptor; specific for D-alanine" evidence="4">
    <location>
        <position position="37"/>
    </location>
</feature>
<evidence type="ECO:0000256" key="5">
    <source>
        <dbReference type="PIRSR" id="PIRSR600821-50"/>
    </source>
</evidence>
<name>A0A1T2X2A7_9BACL</name>
<feature type="active site" description="Proton acceptor; specific for L-alanine" evidence="4">
    <location>
        <position position="263"/>
    </location>
</feature>
<dbReference type="GO" id="GO:0009252">
    <property type="term" value="P:peptidoglycan biosynthetic process"/>
    <property type="evidence" value="ECO:0007669"/>
    <property type="project" value="TreeGrafter"/>
</dbReference>
<feature type="binding site" evidence="4 6">
    <location>
        <position position="135"/>
    </location>
    <ligand>
        <name>substrate</name>
    </ligand>
</feature>
<comment type="catalytic activity">
    <reaction evidence="4">
        <text>L-alanine = D-alanine</text>
        <dbReference type="Rhea" id="RHEA:20249"/>
        <dbReference type="ChEBI" id="CHEBI:57416"/>
        <dbReference type="ChEBI" id="CHEBI:57972"/>
        <dbReference type="EC" id="5.1.1.1"/>
    </reaction>
</comment>
<sequence>MLQRRAWAEIDLDHVAFNIAQIRSILPSHTEMMAVVKANAYGHGVLRISQLLAELGVTRFAVSNLDEAISLRECGMTGDILVLGFTPPEGFDQLAAYRITQTVFSPAYADLLNQYGVDHQIRFPIHVKIDTGMYRIGFAYDDMDLVKKLFTSKGLLVQGIFTHFSVADQLNPADQAYTQMQADRFDTCLYQLRNYPVGMTHAQNSAGIVNYRNYTYDLVRPGILLFGVPSGELRQNIHLKPAMQLKSTVAMVKQVPKGAEIGYGRDFTAHRKMRIATIPIGYADGYPRSVSGKGAQVLIHGQYARIIGKVCMDQLMVDVTDIEDVRVGDTVVLVGEDQGNTISLASLSELAGTITNEMVCRISARVPRVYREHGIQDTGQ</sequence>
<dbReference type="InterPro" id="IPR000821">
    <property type="entry name" value="Ala_racemase"/>
</dbReference>
<dbReference type="UniPathway" id="UPA00042">
    <property type="reaction ID" value="UER00497"/>
</dbReference>
<keyword evidence="9" id="KW-1185">Reference proteome</keyword>
<reference evidence="8 9" key="1">
    <citation type="submission" date="2017-01" db="EMBL/GenBank/DDBJ databases">
        <title>Genome analysis of Paenibacillus selenitrireducens ES3-24.</title>
        <authorList>
            <person name="Xu D."/>
            <person name="Yao R."/>
            <person name="Zheng S."/>
        </authorList>
    </citation>
    <scope>NUCLEOTIDE SEQUENCE [LARGE SCALE GENOMIC DNA]</scope>
    <source>
        <strain evidence="8 9">ES3-24</strain>
    </source>
</reference>
<comment type="caution">
    <text evidence="8">The sequence shown here is derived from an EMBL/GenBank/DDBJ whole genome shotgun (WGS) entry which is preliminary data.</text>
</comment>
<dbReference type="GO" id="GO:0008784">
    <property type="term" value="F:alanine racemase activity"/>
    <property type="evidence" value="ECO:0007669"/>
    <property type="project" value="UniProtKB-UniRule"/>
</dbReference>
<keyword evidence="3 4" id="KW-0413">Isomerase</keyword>
<dbReference type="STRING" id="1324314.BVG16_26485"/>
<dbReference type="GO" id="GO:0005829">
    <property type="term" value="C:cytosol"/>
    <property type="evidence" value="ECO:0007669"/>
    <property type="project" value="TreeGrafter"/>
</dbReference>
<dbReference type="InterPro" id="IPR020622">
    <property type="entry name" value="Ala_racemase_pyridoxalP-BS"/>
</dbReference>
<dbReference type="Proteomes" id="UP000190188">
    <property type="component" value="Unassembled WGS sequence"/>
</dbReference>
<dbReference type="RefSeq" id="WP_078502218.1">
    <property type="nucleotide sequence ID" value="NZ_MSZX01000013.1"/>
</dbReference>
<dbReference type="PRINTS" id="PR00992">
    <property type="entry name" value="ALARACEMASE"/>
</dbReference>
<organism evidence="8 9">
    <name type="scientific">Paenibacillus selenitireducens</name>
    <dbReference type="NCBI Taxonomy" id="1324314"/>
    <lineage>
        <taxon>Bacteria</taxon>
        <taxon>Bacillati</taxon>
        <taxon>Bacillota</taxon>
        <taxon>Bacilli</taxon>
        <taxon>Bacillales</taxon>
        <taxon>Paenibacillaceae</taxon>
        <taxon>Paenibacillus</taxon>
    </lineage>
</organism>
<dbReference type="SUPFAM" id="SSF50621">
    <property type="entry name" value="Alanine racemase C-terminal domain-like"/>
    <property type="match status" value="1"/>
</dbReference>
<dbReference type="InterPro" id="IPR011079">
    <property type="entry name" value="Ala_racemase_C"/>
</dbReference>
<evidence type="ECO:0000256" key="1">
    <source>
        <dbReference type="ARBA" id="ARBA00001933"/>
    </source>
</evidence>
<dbReference type="InterPro" id="IPR001608">
    <property type="entry name" value="Ala_racemase_N"/>
</dbReference>
<dbReference type="AlphaFoldDB" id="A0A1T2X2A7"/>
<comment type="similarity">
    <text evidence="4">Belongs to the alanine racemase family.</text>
</comment>
<accession>A0A1T2X2A7</accession>
<dbReference type="EMBL" id="MSZX01000013">
    <property type="protein sequence ID" value="OPA73989.1"/>
    <property type="molecule type" value="Genomic_DNA"/>
</dbReference>
<comment type="function">
    <text evidence="4">Catalyzes the interconversion of L-alanine and D-alanine. May also act on other amino acids.</text>
</comment>
<keyword evidence="2 4" id="KW-0663">Pyridoxal phosphate</keyword>
<dbReference type="FunFam" id="3.20.20.10:FF:000002">
    <property type="entry name" value="Alanine racemase"/>
    <property type="match status" value="1"/>
</dbReference>
<dbReference type="Pfam" id="PF01168">
    <property type="entry name" value="Ala_racemase_N"/>
    <property type="match status" value="1"/>
</dbReference>
<evidence type="ECO:0000256" key="2">
    <source>
        <dbReference type="ARBA" id="ARBA00022898"/>
    </source>
</evidence>
<evidence type="ECO:0000259" key="7">
    <source>
        <dbReference type="SMART" id="SM01005"/>
    </source>
</evidence>
<dbReference type="Gene3D" id="2.40.37.10">
    <property type="entry name" value="Lyase, Ornithine Decarboxylase, Chain A, domain 1"/>
    <property type="match status" value="1"/>
</dbReference>
<evidence type="ECO:0000256" key="3">
    <source>
        <dbReference type="ARBA" id="ARBA00023235"/>
    </source>
</evidence>
<feature type="binding site" evidence="4 6">
    <location>
        <position position="312"/>
    </location>
    <ligand>
        <name>substrate</name>
    </ligand>
</feature>
<dbReference type="GO" id="GO:0030632">
    <property type="term" value="P:D-alanine biosynthetic process"/>
    <property type="evidence" value="ECO:0007669"/>
    <property type="project" value="UniProtKB-UniRule"/>
</dbReference>
<feature type="modified residue" description="N6-(pyridoxal phosphate)lysine" evidence="4 5">
    <location>
        <position position="37"/>
    </location>
</feature>
<feature type="domain" description="Alanine racemase C-terminal" evidence="7">
    <location>
        <begin position="242"/>
        <end position="371"/>
    </location>
</feature>
<dbReference type="PANTHER" id="PTHR30511:SF0">
    <property type="entry name" value="ALANINE RACEMASE, CATABOLIC-RELATED"/>
    <property type="match status" value="1"/>
</dbReference>
<dbReference type="OrthoDB" id="9813814at2"/>
<evidence type="ECO:0000313" key="9">
    <source>
        <dbReference type="Proteomes" id="UP000190188"/>
    </source>
</evidence>
<dbReference type="Pfam" id="PF00842">
    <property type="entry name" value="Ala_racemase_C"/>
    <property type="match status" value="1"/>
</dbReference>
<proteinExistence type="inferred from homology"/>
<protein>
    <recommendedName>
        <fullName evidence="4">Alanine racemase</fullName>
        <ecNumber evidence="4">5.1.1.1</ecNumber>
    </recommendedName>
</protein>
<evidence type="ECO:0000313" key="8">
    <source>
        <dbReference type="EMBL" id="OPA73989.1"/>
    </source>
</evidence>
<gene>
    <name evidence="8" type="ORF">BVG16_26485</name>
</gene>
<dbReference type="SUPFAM" id="SSF51419">
    <property type="entry name" value="PLP-binding barrel"/>
    <property type="match status" value="1"/>
</dbReference>